<dbReference type="PANTHER" id="PTHR26379:SF446">
    <property type="entry name" value="BTB_POZ AND MATH DOMAIN-CONTAINING PROTEIN 1"/>
    <property type="match status" value="1"/>
</dbReference>
<feature type="domain" description="BTB" evidence="3">
    <location>
        <begin position="177"/>
        <end position="251"/>
    </location>
</feature>
<sequence>MSNSAVVHFELECSPIDQDALPFDRAIYSDIVSAGGHDWRMACTPEDVDGFVSVYLELISDDKNVVTVIFDAAITGSDQVVGPSCFSRRRTVLVYINHRPGEYERSGFARFIHRGDLGEYAWSNGRVTVMCAVSVLDGDTPTSIAEAPPLQEKKGIAVLLSEIGDHLGCLVDSAALSDVSFVVGGDEAPPLRAHRAILAARSPVFKAQFCGHMLEANTDAPSLIITVPDMDSETFKTMLRFMYTDNLPAGLGHDDEGEDEALLSLLAAADRYALDRLKLLCALKLLQNMTVDTVATLLDCAETYNCPDLKTMCIEFVLDDENFDKVVLTDSFIDLVVTRSPLLLAEMRNVAGDIQ</sequence>
<accession>A0AAD8R659</accession>
<keyword evidence="5" id="KW-1185">Reference proteome</keyword>
<dbReference type="Pfam" id="PF00651">
    <property type="entry name" value="BTB"/>
    <property type="match status" value="1"/>
</dbReference>
<dbReference type="Pfam" id="PF24570">
    <property type="entry name" value="BACK_BPM_SPOP"/>
    <property type="match status" value="1"/>
</dbReference>
<dbReference type="Proteomes" id="UP001231189">
    <property type="component" value="Unassembled WGS sequence"/>
</dbReference>
<dbReference type="InterPro" id="IPR002083">
    <property type="entry name" value="MATH/TRAF_dom"/>
</dbReference>
<evidence type="ECO:0000256" key="2">
    <source>
        <dbReference type="ARBA" id="ARBA00010846"/>
    </source>
</evidence>
<dbReference type="PROSITE" id="PS50097">
    <property type="entry name" value="BTB"/>
    <property type="match status" value="1"/>
</dbReference>
<dbReference type="GO" id="GO:0016567">
    <property type="term" value="P:protein ubiquitination"/>
    <property type="evidence" value="ECO:0007669"/>
    <property type="project" value="InterPro"/>
</dbReference>
<comment type="pathway">
    <text evidence="1">Protein modification; protein ubiquitination.</text>
</comment>
<dbReference type="PANTHER" id="PTHR26379">
    <property type="entry name" value="BTB/POZ AND MATH DOMAIN-CONTAINING PROTEIN 1"/>
    <property type="match status" value="1"/>
</dbReference>
<evidence type="ECO:0000259" key="3">
    <source>
        <dbReference type="PROSITE" id="PS50097"/>
    </source>
</evidence>
<dbReference type="SUPFAM" id="SSF54695">
    <property type="entry name" value="POZ domain"/>
    <property type="match status" value="1"/>
</dbReference>
<evidence type="ECO:0000256" key="1">
    <source>
        <dbReference type="ARBA" id="ARBA00004906"/>
    </source>
</evidence>
<reference evidence="4" key="1">
    <citation type="submission" date="2023-07" db="EMBL/GenBank/DDBJ databases">
        <title>A chromosome-level genome assembly of Lolium multiflorum.</title>
        <authorList>
            <person name="Chen Y."/>
            <person name="Copetti D."/>
            <person name="Kolliker R."/>
            <person name="Studer B."/>
        </authorList>
    </citation>
    <scope>NUCLEOTIDE SEQUENCE</scope>
    <source>
        <strain evidence="4">02402/16</strain>
        <tissue evidence="4">Leaf</tissue>
    </source>
</reference>
<dbReference type="Gene3D" id="1.25.40.420">
    <property type="match status" value="1"/>
</dbReference>
<dbReference type="CDD" id="cd14733">
    <property type="entry name" value="BACK"/>
    <property type="match status" value="1"/>
</dbReference>
<dbReference type="SUPFAM" id="SSF49599">
    <property type="entry name" value="TRAF domain-like"/>
    <property type="match status" value="1"/>
</dbReference>
<dbReference type="Gene3D" id="3.30.710.10">
    <property type="entry name" value="Potassium Channel Kv1.1, Chain A"/>
    <property type="match status" value="1"/>
</dbReference>
<dbReference type="InterPro" id="IPR056423">
    <property type="entry name" value="BACK_BPM_SPOP"/>
</dbReference>
<dbReference type="AlphaFoldDB" id="A0AAD8R659"/>
<dbReference type="Gene3D" id="2.60.210.10">
    <property type="entry name" value="Apoptosis, Tumor Necrosis Factor Receptor Associated Protein 2, Chain A"/>
    <property type="match status" value="1"/>
</dbReference>
<dbReference type="InterPro" id="IPR008974">
    <property type="entry name" value="TRAF-like"/>
</dbReference>
<name>A0AAD8R659_LOLMU</name>
<dbReference type="InterPro" id="IPR011333">
    <property type="entry name" value="SKP1/BTB/POZ_sf"/>
</dbReference>
<dbReference type="EMBL" id="JAUUTY010000006">
    <property type="protein sequence ID" value="KAK1615046.1"/>
    <property type="molecule type" value="Genomic_DNA"/>
</dbReference>
<gene>
    <name evidence="4" type="ORF">QYE76_020563</name>
</gene>
<evidence type="ECO:0000313" key="5">
    <source>
        <dbReference type="Proteomes" id="UP001231189"/>
    </source>
</evidence>
<comment type="caution">
    <text evidence="4">The sequence shown here is derived from an EMBL/GenBank/DDBJ whole genome shotgun (WGS) entry which is preliminary data.</text>
</comment>
<evidence type="ECO:0000313" key="4">
    <source>
        <dbReference type="EMBL" id="KAK1615046.1"/>
    </source>
</evidence>
<dbReference type="SMART" id="SM00225">
    <property type="entry name" value="BTB"/>
    <property type="match status" value="1"/>
</dbReference>
<comment type="similarity">
    <text evidence="2">Belongs to the Tdpoz family.</text>
</comment>
<protein>
    <recommendedName>
        <fullName evidence="3">BTB domain-containing protein</fullName>
    </recommendedName>
</protein>
<proteinExistence type="inferred from homology"/>
<dbReference type="InterPro" id="IPR045005">
    <property type="entry name" value="BPM1-6"/>
</dbReference>
<dbReference type="InterPro" id="IPR000210">
    <property type="entry name" value="BTB/POZ_dom"/>
</dbReference>
<organism evidence="4 5">
    <name type="scientific">Lolium multiflorum</name>
    <name type="common">Italian ryegrass</name>
    <name type="synonym">Lolium perenne subsp. multiflorum</name>
    <dbReference type="NCBI Taxonomy" id="4521"/>
    <lineage>
        <taxon>Eukaryota</taxon>
        <taxon>Viridiplantae</taxon>
        <taxon>Streptophyta</taxon>
        <taxon>Embryophyta</taxon>
        <taxon>Tracheophyta</taxon>
        <taxon>Spermatophyta</taxon>
        <taxon>Magnoliopsida</taxon>
        <taxon>Liliopsida</taxon>
        <taxon>Poales</taxon>
        <taxon>Poaceae</taxon>
        <taxon>BOP clade</taxon>
        <taxon>Pooideae</taxon>
        <taxon>Poodae</taxon>
        <taxon>Poeae</taxon>
        <taxon>Poeae Chloroplast Group 2 (Poeae type)</taxon>
        <taxon>Loliodinae</taxon>
        <taxon>Loliinae</taxon>
        <taxon>Lolium</taxon>
    </lineage>
</organism>
<dbReference type="CDD" id="cd00121">
    <property type="entry name" value="MATH"/>
    <property type="match status" value="1"/>
</dbReference>